<dbReference type="PANTHER" id="PTHR41339">
    <property type="entry name" value="LIPL48"/>
    <property type="match status" value="1"/>
</dbReference>
<gene>
    <name evidence="2" type="ORF">CWD77_06595</name>
</gene>
<name>A0A2N0VLP7_9BACT</name>
<dbReference type="PANTHER" id="PTHR41339:SF1">
    <property type="entry name" value="SECRETED PROTEIN"/>
    <property type="match status" value="1"/>
</dbReference>
<reference evidence="2 3" key="1">
    <citation type="submission" date="2017-11" db="EMBL/GenBank/DDBJ databases">
        <title>Rhodohalobacter 15182 sp. nov., isolated from a salt lake.</title>
        <authorList>
            <person name="Han S."/>
        </authorList>
    </citation>
    <scope>NUCLEOTIDE SEQUENCE [LARGE SCALE GENOMIC DNA]</scope>
    <source>
        <strain evidence="2 3">15182</strain>
    </source>
</reference>
<dbReference type="RefSeq" id="WP_101072577.1">
    <property type="nucleotide sequence ID" value="NZ_PISP01000001.1"/>
</dbReference>
<evidence type="ECO:0000256" key="1">
    <source>
        <dbReference type="SAM" id="SignalP"/>
    </source>
</evidence>
<proteinExistence type="predicted"/>
<evidence type="ECO:0000313" key="3">
    <source>
        <dbReference type="Proteomes" id="UP000233398"/>
    </source>
</evidence>
<keyword evidence="1" id="KW-0732">Signal</keyword>
<dbReference type="PROSITE" id="PS51257">
    <property type="entry name" value="PROKAR_LIPOPROTEIN"/>
    <property type="match status" value="1"/>
</dbReference>
<dbReference type="OrthoDB" id="1521716at2"/>
<sequence>MDIKFLLKPLLIASLAMGLFVSCSDDDNPVGPEPEPEPEPEEQHPYADDIVENGVILSEPIEGDRTLSADSVYYIDGYIFVESGTLEIEPGTVIMAFEEPSEVAEGNESSLIITRDAQIDAEGTPEEPIIFTSELDEEPFGESIILNQNNSKLWAGLIVLGKAPIDSEGADEVQIEGIPDGEARALYGGDDPEHSSGILKYVSIRFSGAEIGPGDEIQGLTLGGVGRGTTIEYIDIFVSADDGIEIFGGTVDIRNISVAFAEDDSFDFDLGWSGTGQYMFAIQGGNGADHGGEWDGAKPDNNSSYSTARLYNATFIGQGLNSTERSEDAPAVMMRDGSAYSLYNSIVTDFNGLGIQVEDKDESEDSYDKTINNVNGDDASIAGNIWYTGNASSIETMISVTGESSRDADGSLTAAWLNDRDNVFEDPELGGICRIQGCGVLDPLPASTSVNSIAANVADSNVDQTTYVGAFEPGQTTWISGWTTLARYGYLAD</sequence>
<keyword evidence="3" id="KW-1185">Reference proteome</keyword>
<organism evidence="2 3">
    <name type="scientific">Rhodohalobacter barkolensis</name>
    <dbReference type="NCBI Taxonomy" id="2053187"/>
    <lineage>
        <taxon>Bacteria</taxon>
        <taxon>Pseudomonadati</taxon>
        <taxon>Balneolota</taxon>
        <taxon>Balneolia</taxon>
        <taxon>Balneolales</taxon>
        <taxon>Balneolaceae</taxon>
        <taxon>Rhodohalobacter</taxon>
    </lineage>
</organism>
<feature type="chain" id="PRO_5014858181" description="Multidrug transporter" evidence="1">
    <location>
        <begin position="26"/>
        <end position="493"/>
    </location>
</feature>
<comment type="caution">
    <text evidence="2">The sequence shown here is derived from an EMBL/GenBank/DDBJ whole genome shotgun (WGS) entry which is preliminary data.</text>
</comment>
<evidence type="ECO:0008006" key="4">
    <source>
        <dbReference type="Google" id="ProtNLM"/>
    </source>
</evidence>
<dbReference type="Proteomes" id="UP000233398">
    <property type="component" value="Unassembled WGS sequence"/>
</dbReference>
<accession>A0A2N0VLP7</accession>
<dbReference type="EMBL" id="PISP01000001">
    <property type="protein sequence ID" value="PKD45116.1"/>
    <property type="molecule type" value="Genomic_DNA"/>
</dbReference>
<dbReference type="AlphaFoldDB" id="A0A2N0VLP7"/>
<evidence type="ECO:0000313" key="2">
    <source>
        <dbReference type="EMBL" id="PKD45116.1"/>
    </source>
</evidence>
<feature type="signal peptide" evidence="1">
    <location>
        <begin position="1"/>
        <end position="25"/>
    </location>
</feature>
<protein>
    <recommendedName>
        <fullName evidence="4">Multidrug transporter</fullName>
    </recommendedName>
</protein>